<evidence type="ECO:0000256" key="5">
    <source>
        <dbReference type="ARBA" id="ARBA00022800"/>
    </source>
</evidence>
<dbReference type="PANTHER" id="PTHR43749:SF2">
    <property type="entry name" value="RNA-SPLICING LIGASE RTCB"/>
    <property type="match status" value="1"/>
</dbReference>
<dbReference type="InterPro" id="IPR036025">
    <property type="entry name" value="RtcB-like_sf"/>
</dbReference>
<dbReference type="GO" id="GO:0006281">
    <property type="term" value="P:DNA repair"/>
    <property type="evidence" value="ECO:0007669"/>
    <property type="project" value="TreeGrafter"/>
</dbReference>
<gene>
    <name evidence="12" type="ORF">OMM_03566</name>
</gene>
<protein>
    <recommendedName>
        <fullName evidence="1">3'-phosphate/5'-hydroxy nucleic acid ligase</fullName>
        <ecNumber evidence="1">6.5.1.8</ecNumber>
    </recommendedName>
</protein>
<keyword evidence="4 10" id="KW-0547">Nucleotide-binding</keyword>
<evidence type="ECO:0000256" key="3">
    <source>
        <dbReference type="ARBA" id="ARBA00022723"/>
    </source>
</evidence>
<evidence type="ECO:0000313" key="12">
    <source>
        <dbReference type="EMBL" id="ETR69990.1"/>
    </source>
</evidence>
<reference evidence="13" key="1">
    <citation type="submission" date="2012-11" db="EMBL/GenBank/DDBJ databases">
        <authorList>
            <person name="Lucero-Rivera Y.E."/>
            <person name="Tovar-Ramirez D."/>
        </authorList>
    </citation>
    <scope>NUCLEOTIDE SEQUENCE [LARGE SCALE GENOMIC DNA]</scope>
    <source>
        <strain evidence="13">Araruama</strain>
    </source>
</reference>
<dbReference type="InterPro" id="IPR052915">
    <property type="entry name" value="RtcB-like"/>
</dbReference>
<dbReference type="Gene3D" id="3.90.1860.10">
    <property type="entry name" value="tRNA-splicing ligase RtcB"/>
    <property type="match status" value="1"/>
</dbReference>
<comment type="cofactor">
    <cofactor evidence="11">
        <name>Mn(2+)</name>
        <dbReference type="ChEBI" id="CHEBI:29035"/>
    </cofactor>
    <text evidence="11">Binds 2 manganese ions per subunit.</text>
</comment>
<accession>A0A1V1P596</accession>
<evidence type="ECO:0000256" key="11">
    <source>
        <dbReference type="PIRSR" id="PIRSR601233-3"/>
    </source>
</evidence>
<evidence type="ECO:0000256" key="7">
    <source>
        <dbReference type="ARBA" id="ARBA00023211"/>
    </source>
</evidence>
<keyword evidence="7 11" id="KW-0464">Manganese</keyword>
<comment type="catalytic activity">
    <reaction evidence="8">
        <text>a 3'-end 3'-phospho-ribonucleotide-RNA + a 5'-end dephospho-ribonucleoside-RNA + GTP = a ribonucleotidyl-ribonucleotide-RNA + GMP + diphosphate</text>
        <dbReference type="Rhea" id="RHEA:68076"/>
        <dbReference type="Rhea" id="RHEA-COMP:10463"/>
        <dbReference type="Rhea" id="RHEA-COMP:13936"/>
        <dbReference type="Rhea" id="RHEA-COMP:17355"/>
        <dbReference type="ChEBI" id="CHEBI:33019"/>
        <dbReference type="ChEBI" id="CHEBI:37565"/>
        <dbReference type="ChEBI" id="CHEBI:58115"/>
        <dbReference type="ChEBI" id="CHEBI:83062"/>
        <dbReference type="ChEBI" id="CHEBI:138284"/>
        <dbReference type="ChEBI" id="CHEBI:173118"/>
        <dbReference type="EC" id="6.5.1.8"/>
    </reaction>
</comment>
<dbReference type="AlphaFoldDB" id="A0A1V1P596"/>
<feature type="binding site" evidence="10">
    <location>
        <begin position="321"/>
        <end position="324"/>
    </location>
    <ligand>
        <name>GMP</name>
        <dbReference type="ChEBI" id="CHEBI:58115"/>
    </ligand>
</feature>
<dbReference type="Proteomes" id="UP000189670">
    <property type="component" value="Unassembled WGS sequence"/>
</dbReference>
<dbReference type="GO" id="GO:0170057">
    <property type="term" value="F:RNA ligase (GTP) activity"/>
    <property type="evidence" value="ECO:0007669"/>
    <property type="project" value="UniProtKB-EC"/>
</dbReference>
<dbReference type="EMBL" id="ATBP01000512">
    <property type="protein sequence ID" value="ETR69990.1"/>
    <property type="molecule type" value="Genomic_DNA"/>
</dbReference>
<evidence type="ECO:0000256" key="1">
    <source>
        <dbReference type="ARBA" id="ARBA00012726"/>
    </source>
</evidence>
<dbReference type="SUPFAM" id="SSF103365">
    <property type="entry name" value="Hypothetical protein PH1602"/>
    <property type="match status" value="1"/>
</dbReference>
<feature type="binding site" evidence="10">
    <location>
        <begin position="297"/>
        <end position="300"/>
    </location>
    <ligand>
        <name>GMP</name>
        <dbReference type="ChEBI" id="CHEBI:58115"/>
    </ligand>
</feature>
<feature type="active site" description="GMP-histidine intermediate" evidence="9">
    <location>
        <position position="321"/>
    </location>
</feature>
<feature type="binding site" evidence="10">
    <location>
        <position position="304"/>
    </location>
    <ligand>
        <name>GMP</name>
        <dbReference type="ChEBI" id="CHEBI:58115"/>
    </ligand>
</feature>
<dbReference type="InterPro" id="IPR001233">
    <property type="entry name" value="RtcB"/>
</dbReference>
<keyword evidence="3 11" id="KW-0479">Metal-binding</keyword>
<evidence type="ECO:0000256" key="2">
    <source>
        <dbReference type="ARBA" id="ARBA00022598"/>
    </source>
</evidence>
<dbReference type="GO" id="GO:0003909">
    <property type="term" value="F:DNA ligase activity"/>
    <property type="evidence" value="ECO:0007669"/>
    <property type="project" value="TreeGrafter"/>
</dbReference>
<evidence type="ECO:0000256" key="6">
    <source>
        <dbReference type="ARBA" id="ARBA00023134"/>
    </source>
</evidence>
<dbReference type="Pfam" id="PF01139">
    <property type="entry name" value="RtcB"/>
    <property type="match status" value="1"/>
</dbReference>
<feature type="binding site" evidence="11">
    <location>
        <position position="74"/>
    </location>
    <ligand>
        <name>Mn(2+)</name>
        <dbReference type="ChEBI" id="CHEBI:29035"/>
        <label>1</label>
    </ligand>
</feature>
<feature type="binding site" evidence="11">
    <location>
        <position position="265"/>
    </location>
    <ligand>
        <name>Mn(2+)</name>
        <dbReference type="ChEBI" id="CHEBI:29035"/>
        <label>2</label>
    </ligand>
</feature>
<dbReference type="GO" id="GO:0006396">
    <property type="term" value="P:RNA processing"/>
    <property type="evidence" value="ECO:0007669"/>
    <property type="project" value="InterPro"/>
</dbReference>
<keyword evidence="6 10" id="KW-0342">GTP-binding</keyword>
<dbReference type="GO" id="GO:0042245">
    <property type="term" value="P:RNA repair"/>
    <property type="evidence" value="ECO:0007669"/>
    <property type="project" value="UniProtKB-KW"/>
</dbReference>
<dbReference type="PANTHER" id="PTHR43749">
    <property type="entry name" value="RNA-SPLICING LIGASE RTCB"/>
    <property type="match status" value="1"/>
</dbReference>
<evidence type="ECO:0000313" key="13">
    <source>
        <dbReference type="Proteomes" id="UP000189670"/>
    </source>
</evidence>
<sequence>MNWIKNNDHYKVPIKSWCEKLEQKALDQAEDLACHPLVYNHVALMPDCHPGYGMPIGGVIACINAVIPNAVGVDIGCGMGAVKTNILVSEETTKKRLRALVNDIKVRVPCGEGKGHKEPQQWENFDEKLAALNDRKWMDKHTRKLAKKNLGTLGGGNHFIEIQADTDDTIWLMIHSGSRHLGNVIAKYYHKQAVELNTKWKSDLPTPDLAFFPADSEEGQLYINDMNFALAYARENRHRIMENVMAAFQAMYPQSEFEDPINIHHNYAAIEHHFGKNVWVHRKGATSARKDEIGIIPGSMGTPSFIVKGLGNIESFTSCSHGAGRILGRNEASKQLTIEECDTAMGDVVYDRWSKVRRGNTKGLYDLGEAPLAYKDIQSVIDAQKDLVTPIVTLKPLAVVKG</sequence>
<evidence type="ECO:0000256" key="10">
    <source>
        <dbReference type="PIRSR" id="PIRSR601233-2"/>
    </source>
</evidence>
<feature type="binding site" evidence="10">
    <location>
        <position position="401"/>
    </location>
    <ligand>
        <name>GMP</name>
        <dbReference type="ChEBI" id="CHEBI:58115"/>
    </ligand>
</feature>
<dbReference type="GO" id="GO:0005525">
    <property type="term" value="F:GTP binding"/>
    <property type="evidence" value="ECO:0007669"/>
    <property type="project" value="UniProtKB-KW"/>
</dbReference>
<dbReference type="EC" id="6.5.1.8" evidence="1"/>
<feature type="binding site" evidence="10">
    <location>
        <begin position="265"/>
        <end position="266"/>
    </location>
    <ligand>
        <name>GMP</name>
        <dbReference type="ChEBI" id="CHEBI:58115"/>
    </ligand>
</feature>
<evidence type="ECO:0000256" key="4">
    <source>
        <dbReference type="ARBA" id="ARBA00022741"/>
    </source>
</evidence>
<comment type="caution">
    <text evidence="12">The sequence shown here is derived from an EMBL/GenBank/DDBJ whole genome shotgun (WGS) entry which is preliminary data.</text>
</comment>
<feature type="binding site" evidence="11">
    <location>
        <position position="158"/>
    </location>
    <ligand>
        <name>Mn(2+)</name>
        <dbReference type="ChEBI" id="CHEBI:29035"/>
        <label>1</label>
    </ligand>
</feature>
<keyword evidence="5" id="KW-0692">RNA repair</keyword>
<proteinExistence type="predicted"/>
<evidence type="ECO:0000256" key="8">
    <source>
        <dbReference type="ARBA" id="ARBA00047746"/>
    </source>
</evidence>
<evidence type="ECO:0000256" key="9">
    <source>
        <dbReference type="PIRSR" id="PIRSR601233-1"/>
    </source>
</evidence>
<organism evidence="12 13">
    <name type="scientific">Candidatus Magnetoglobus multicellularis str. Araruama</name>
    <dbReference type="NCBI Taxonomy" id="890399"/>
    <lineage>
        <taxon>Bacteria</taxon>
        <taxon>Pseudomonadati</taxon>
        <taxon>Thermodesulfobacteriota</taxon>
        <taxon>Desulfobacteria</taxon>
        <taxon>Desulfobacterales</taxon>
        <taxon>Desulfobacteraceae</taxon>
        <taxon>Candidatus Magnetoglobus</taxon>
    </lineage>
</organism>
<name>A0A1V1P596_9BACT</name>
<feature type="binding site" evidence="10">
    <location>
        <begin position="157"/>
        <end position="161"/>
    </location>
    <ligand>
        <name>GMP</name>
        <dbReference type="ChEBI" id="CHEBI:58115"/>
    </ligand>
</feature>
<dbReference type="GO" id="GO:0030145">
    <property type="term" value="F:manganese ion binding"/>
    <property type="evidence" value="ECO:0007669"/>
    <property type="project" value="TreeGrafter"/>
</dbReference>
<keyword evidence="2 12" id="KW-0436">Ligase</keyword>
<feature type="binding site" evidence="11">
    <location>
        <position position="175"/>
    </location>
    <ligand>
        <name>Mn(2+)</name>
        <dbReference type="ChEBI" id="CHEBI:29035"/>
        <label>2</label>
    </ligand>
</feature>